<accession>A0ABR4AWC6</accession>
<evidence type="ECO:0000313" key="4">
    <source>
        <dbReference type="EMBL" id="KAL2048949.1"/>
    </source>
</evidence>
<evidence type="ECO:0000259" key="3">
    <source>
        <dbReference type="PROSITE" id="PS50103"/>
    </source>
</evidence>
<keyword evidence="1" id="KW-0479">Metal-binding</keyword>
<dbReference type="InterPro" id="IPR000571">
    <property type="entry name" value="Znf_CCCH"/>
</dbReference>
<protein>
    <recommendedName>
        <fullName evidence="3">C3H1-type domain-containing protein</fullName>
    </recommendedName>
</protein>
<keyword evidence="1" id="KW-0863">Zinc-finger</keyword>
<feature type="region of interest" description="Disordered" evidence="2">
    <location>
        <begin position="278"/>
        <end position="306"/>
    </location>
</feature>
<feature type="domain" description="C3H1-type" evidence="3">
    <location>
        <begin position="510"/>
        <end position="541"/>
    </location>
</feature>
<dbReference type="InterPro" id="IPR001878">
    <property type="entry name" value="Znf_CCHC"/>
</dbReference>
<gene>
    <name evidence="4" type="ORF">ABVK25_010802</name>
</gene>
<comment type="caution">
    <text evidence="4">The sequence shown here is derived from an EMBL/GenBank/DDBJ whole genome shotgun (WGS) entry which is preliminary data.</text>
</comment>
<dbReference type="PROSITE" id="PS50103">
    <property type="entry name" value="ZF_C3H1"/>
    <property type="match status" value="1"/>
</dbReference>
<dbReference type="EMBL" id="JBHFEH010000075">
    <property type="protein sequence ID" value="KAL2048949.1"/>
    <property type="molecule type" value="Genomic_DNA"/>
</dbReference>
<dbReference type="SMART" id="SM00343">
    <property type="entry name" value="ZnF_C2HC"/>
    <property type="match status" value="4"/>
</dbReference>
<sequence length="572" mass="65274">MSKSDASTQADTWQKTLNEHQTVFTCRQCRNPRIYMRKGQLVNHLFDTHNMSKSDASAQADTWWQTVEEHQTVFPCGLCEHSNTARNLRSYKRKFNLVNHLFDTHKMSKSDASTQADTWQETVKKKYFSCGFCISLFYNIDEQLTHIAEHFRRCQHISGWNISKVIQGLILQPDVFLEWQQCFGDPRSQDFAWKGSVADNLQLRLELGVESANVLATAAISEAIRTEIPQHSDEASVTGGFKNSHKAPISLQTQILPPPGVDPNLATRDMCEPIQAANYTPVRSSPPQRGRQVENPESGVRRKKRRRIGTAGIAPSTDSPLPKFINRCDNYGCNSFHSHFDCPLEKKCWGCRSKNHFTSDCPMTCTNCCSAGHTSKHCEDFEMDPYTGIARPRRSLKPGSSAYTILPAPSQSKIYQCDNYACRDLHSHWDCPLPAICWGCRSSEHFWSGCRERCGKCGAQRHISKYCDEFEMWGNGMSRPIRRPDDIATNTMKRKREMQETFPSQTHDKNGNKIYCTFWLRTGRCAFEATPRGCKLKHEIPPDEATQREIGINISAPWLRNDPVVQGLEYKR</sequence>
<organism evidence="4 5">
    <name type="scientific">Lepraria finkii</name>
    <dbReference type="NCBI Taxonomy" id="1340010"/>
    <lineage>
        <taxon>Eukaryota</taxon>
        <taxon>Fungi</taxon>
        <taxon>Dikarya</taxon>
        <taxon>Ascomycota</taxon>
        <taxon>Pezizomycotina</taxon>
        <taxon>Lecanoromycetes</taxon>
        <taxon>OSLEUM clade</taxon>
        <taxon>Lecanoromycetidae</taxon>
        <taxon>Lecanorales</taxon>
        <taxon>Lecanorineae</taxon>
        <taxon>Stereocaulaceae</taxon>
        <taxon>Lepraria</taxon>
    </lineage>
</organism>
<reference evidence="4 5" key="1">
    <citation type="submission" date="2024-09" db="EMBL/GenBank/DDBJ databases">
        <title>Rethinking Asexuality: The Enigmatic Case of Functional Sexual Genes in Lepraria (Stereocaulaceae).</title>
        <authorList>
            <person name="Doellman M."/>
            <person name="Sun Y."/>
            <person name="Barcenas-Pena A."/>
            <person name="Lumbsch H.T."/>
            <person name="Grewe F."/>
        </authorList>
    </citation>
    <scope>NUCLEOTIDE SEQUENCE [LARGE SCALE GENOMIC DNA]</scope>
    <source>
        <strain evidence="4 5">Grewe 0041</strain>
    </source>
</reference>
<dbReference type="Proteomes" id="UP001590951">
    <property type="component" value="Unassembled WGS sequence"/>
</dbReference>
<proteinExistence type="predicted"/>
<dbReference type="SMART" id="SM00355">
    <property type="entry name" value="ZnF_C2H2"/>
    <property type="match status" value="3"/>
</dbReference>
<feature type="zinc finger region" description="C3H1-type" evidence="1">
    <location>
        <begin position="510"/>
        <end position="541"/>
    </location>
</feature>
<evidence type="ECO:0000313" key="5">
    <source>
        <dbReference type="Proteomes" id="UP001590951"/>
    </source>
</evidence>
<evidence type="ECO:0000256" key="2">
    <source>
        <dbReference type="SAM" id="MobiDB-lite"/>
    </source>
</evidence>
<keyword evidence="1" id="KW-0862">Zinc</keyword>
<keyword evidence="5" id="KW-1185">Reference proteome</keyword>
<name>A0ABR4AWC6_9LECA</name>
<dbReference type="InterPro" id="IPR013087">
    <property type="entry name" value="Znf_C2H2_type"/>
</dbReference>
<feature type="compositionally biased region" description="Polar residues" evidence="2">
    <location>
        <begin position="278"/>
        <end position="287"/>
    </location>
</feature>
<evidence type="ECO:0000256" key="1">
    <source>
        <dbReference type="PROSITE-ProRule" id="PRU00723"/>
    </source>
</evidence>